<comment type="similarity">
    <text evidence="1 4">Belongs to the glycosyl hydrolase 1 family.</text>
</comment>
<name>A0A1F6XWU9_9BACT</name>
<evidence type="ECO:0000256" key="3">
    <source>
        <dbReference type="ARBA" id="ARBA00023295"/>
    </source>
</evidence>
<dbReference type="InterPro" id="IPR001360">
    <property type="entry name" value="Glyco_hydro_1"/>
</dbReference>
<dbReference type="GO" id="GO:0008422">
    <property type="term" value="F:beta-glucosidase activity"/>
    <property type="evidence" value="ECO:0007669"/>
    <property type="project" value="TreeGrafter"/>
</dbReference>
<evidence type="ECO:0000256" key="1">
    <source>
        <dbReference type="ARBA" id="ARBA00010838"/>
    </source>
</evidence>
<evidence type="ECO:0000313" key="5">
    <source>
        <dbReference type="EMBL" id="OGI98610.1"/>
    </source>
</evidence>
<evidence type="ECO:0000256" key="2">
    <source>
        <dbReference type="ARBA" id="ARBA00022801"/>
    </source>
</evidence>
<dbReference type="SUPFAM" id="SSF51445">
    <property type="entry name" value="(Trans)glycosidases"/>
    <property type="match status" value="1"/>
</dbReference>
<sequence>MKMFPPDFLWGAVTSAYQVEGGNKNDWSELASRRSGWPDAGKACDHYRLFKEDFDLAKSLGHNAHRFSIEWSRIEPEEGKFNEEEFKHYEEVIRALKERGFEPFVTLWHFTLPIWFAKKGGWLNKDSARYFERYVAKVAETYKHLGIKFWITINEPEIYTLNSYFRGKWLPNRRNPFFCCRVTKNLIRAHKRAYGVIKKSVPYAEVGLVKNNSYFEPYGSNPWNKILSSLANNIWNHYFLRRVRGSYDFIGLNYYFHNRVNWKFNQNENKSISDIGCEIYPEGLYRVLMDLKRYKKPIYITGNGLADAKDVKRAKFIENHLRAASQAMKDGVDLKGYFYWSLMDNFEWNKGFAPRFGLVEIDYKTFRRSVRSSAMEYKKIIENRLVEV</sequence>
<dbReference type="PANTHER" id="PTHR10353">
    <property type="entry name" value="GLYCOSYL HYDROLASE"/>
    <property type="match status" value="1"/>
</dbReference>
<organism evidence="5 6">
    <name type="scientific">Candidatus Nomurabacteria bacterium RIFCSPLOWO2_02_FULL_40_10</name>
    <dbReference type="NCBI Taxonomy" id="1801786"/>
    <lineage>
        <taxon>Bacteria</taxon>
        <taxon>Candidatus Nomuraibacteriota</taxon>
    </lineage>
</organism>
<keyword evidence="3" id="KW-0326">Glycosidase</keyword>
<protein>
    <recommendedName>
        <fullName evidence="7">Beta-glucosidase</fullName>
    </recommendedName>
</protein>
<reference evidence="5 6" key="1">
    <citation type="journal article" date="2016" name="Nat. Commun.">
        <title>Thousands of microbial genomes shed light on interconnected biogeochemical processes in an aquifer system.</title>
        <authorList>
            <person name="Anantharaman K."/>
            <person name="Brown C.T."/>
            <person name="Hug L.A."/>
            <person name="Sharon I."/>
            <person name="Castelle C.J."/>
            <person name="Probst A.J."/>
            <person name="Thomas B.C."/>
            <person name="Singh A."/>
            <person name="Wilkins M.J."/>
            <person name="Karaoz U."/>
            <person name="Brodie E.L."/>
            <person name="Williams K.H."/>
            <person name="Hubbard S.S."/>
            <person name="Banfield J.F."/>
        </authorList>
    </citation>
    <scope>NUCLEOTIDE SEQUENCE [LARGE SCALE GENOMIC DNA]</scope>
</reference>
<keyword evidence="2" id="KW-0378">Hydrolase</keyword>
<dbReference type="InterPro" id="IPR017853">
    <property type="entry name" value="GH"/>
</dbReference>
<dbReference type="GO" id="GO:0005975">
    <property type="term" value="P:carbohydrate metabolic process"/>
    <property type="evidence" value="ECO:0007669"/>
    <property type="project" value="InterPro"/>
</dbReference>
<evidence type="ECO:0000313" key="6">
    <source>
        <dbReference type="Proteomes" id="UP000176479"/>
    </source>
</evidence>
<accession>A0A1F6XWU9</accession>
<dbReference type="AlphaFoldDB" id="A0A1F6XWU9"/>
<dbReference type="PRINTS" id="PR00131">
    <property type="entry name" value="GLHYDRLASE1"/>
</dbReference>
<dbReference type="Proteomes" id="UP000176479">
    <property type="component" value="Unassembled WGS sequence"/>
</dbReference>
<proteinExistence type="inferred from homology"/>
<dbReference type="Gene3D" id="3.20.20.80">
    <property type="entry name" value="Glycosidases"/>
    <property type="match status" value="1"/>
</dbReference>
<evidence type="ECO:0000256" key="4">
    <source>
        <dbReference type="RuleBase" id="RU003690"/>
    </source>
</evidence>
<dbReference type="EMBL" id="MFVK01000032">
    <property type="protein sequence ID" value="OGI98610.1"/>
    <property type="molecule type" value="Genomic_DNA"/>
</dbReference>
<dbReference type="PANTHER" id="PTHR10353:SF209">
    <property type="entry name" value="GALACTOLIPID GALACTOSYLTRANSFERASE SFR2, CHLOROPLASTIC"/>
    <property type="match status" value="1"/>
</dbReference>
<evidence type="ECO:0008006" key="7">
    <source>
        <dbReference type="Google" id="ProtNLM"/>
    </source>
</evidence>
<gene>
    <name evidence="5" type="ORF">A3H53_01170</name>
</gene>
<comment type="caution">
    <text evidence="5">The sequence shown here is derived from an EMBL/GenBank/DDBJ whole genome shotgun (WGS) entry which is preliminary data.</text>
</comment>
<dbReference type="Pfam" id="PF00232">
    <property type="entry name" value="Glyco_hydro_1"/>
    <property type="match status" value="1"/>
</dbReference>